<sequence length="86" mass="9961">MNITLELPIELENELSAEASQLKLPLSEYILRVLSFRPFLHNPPKTGVELVAYWESVGVINSRPDITDSQEYARRLRDQAEHRERA</sequence>
<dbReference type="EMBL" id="JTHE02000003">
    <property type="protein sequence ID" value="NEV68025.1"/>
    <property type="molecule type" value="Genomic_DNA"/>
</dbReference>
<reference evidence="1" key="1">
    <citation type="submission" date="2014-11" db="EMBL/GenBank/DDBJ databases">
        <authorList>
            <person name="Malar M.C."/>
            <person name="Sen D."/>
            <person name="Tripathy S."/>
        </authorList>
    </citation>
    <scope>NUCLEOTIDE SEQUENCE</scope>
    <source>
        <strain evidence="1">BDU141951</strain>
    </source>
</reference>
<reference evidence="1" key="3">
    <citation type="submission" date="2020-02" db="EMBL/GenBank/DDBJ databases">
        <authorList>
            <person name="Sarangi A.N."/>
            <person name="Ghosh S."/>
            <person name="Mukherjee M."/>
            <person name="Tripathy S."/>
        </authorList>
    </citation>
    <scope>NUCLEOTIDE SEQUENCE</scope>
    <source>
        <strain evidence="1">BDU141951</strain>
    </source>
</reference>
<protein>
    <submittedName>
        <fullName evidence="1">Uncharacterized protein</fullName>
    </submittedName>
</protein>
<name>A0A0C1UQJ9_9CYAN</name>
<gene>
    <name evidence="1" type="ORF">QQ91_012960</name>
</gene>
<proteinExistence type="predicted"/>
<accession>A0A0C1UQJ9</accession>
<comment type="caution">
    <text evidence="1">The sequence shown here is derived from an EMBL/GenBank/DDBJ whole genome shotgun (WGS) entry which is preliminary data.</text>
</comment>
<evidence type="ECO:0000313" key="1">
    <source>
        <dbReference type="EMBL" id="NEV68025.1"/>
    </source>
</evidence>
<dbReference type="AlphaFoldDB" id="A0A0C1UQJ9"/>
<reference evidence="1" key="2">
    <citation type="journal article" date="2015" name="Genome Announc.">
        <title>Draft Genome Sequence of Filamentous Marine Cyanobacterium Lyngbya confervoides Strain BDU141951.</title>
        <authorList>
            <person name="Chandrababunaidu M.M."/>
            <person name="Sen D."/>
            <person name="Tripathy S."/>
        </authorList>
    </citation>
    <scope>NUCLEOTIDE SEQUENCE</scope>
    <source>
        <strain evidence="1">BDU141951</strain>
    </source>
</reference>
<organism evidence="1">
    <name type="scientific">Lyngbya confervoides BDU141951</name>
    <dbReference type="NCBI Taxonomy" id="1574623"/>
    <lineage>
        <taxon>Bacteria</taxon>
        <taxon>Bacillati</taxon>
        <taxon>Cyanobacteriota</taxon>
        <taxon>Cyanophyceae</taxon>
        <taxon>Oscillatoriophycideae</taxon>
        <taxon>Oscillatoriales</taxon>
        <taxon>Microcoleaceae</taxon>
        <taxon>Lyngbya</taxon>
    </lineage>
</organism>